<dbReference type="AlphaFoldDB" id="A0A0C1RCC7"/>
<accession>A0A0C1RCC7</accession>
<dbReference type="EMBL" id="JHEG02000053">
    <property type="protein sequence ID" value="KIE09935.1"/>
    <property type="molecule type" value="Genomic_DNA"/>
</dbReference>
<sequence length="228" mass="25125">MAEFNGTEFNNFTKRLQSALKRRNISVSLSQIKESISPLIASYGNQLTEEVQHICLDALIRKFQPTALVEPGSVLLPPEAGGDTLSESLRKRTPESETNLPVQITQQQKNEIVVTKAAEMGIVLAESDIIAIASQLDYQVDSSIEDVIAEAEALLIAYADHVKQQSKQKVTAMINRVYSHVGNNNTEVSQHLSEGLQQFASDLGVSQQDFKRQARQALSRLRIPANPA</sequence>
<gene>
    <name evidence="2" type="ORF">DA73_0224805</name>
</gene>
<dbReference type="OrthoDB" id="512917at2"/>
<reference evidence="2" key="1">
    <citation type="journal article" date="2015" name="Genome Announc.">
        <title>Draft Genome Sequence of Tolypothrix boutellei Strain VB521301.</title>
        <authorList>
            <person name="Chandrababunaidu M.M."/>
            <person name="Singh D."/>
            <person name="Sen D."/>
            <person name="Bhan S."/>
            <person name="Das S."/>
            <person name="Gupta A."/>
            <person name="Adhikary S.P."/>
            <person name="Tripathy S."/>
        </authorList>
    </citation>
    <scope>NUCLEOTIDE SEQUENCE</scope>
    <source>
        <strain evidence="2">VB521301</strain>
    </source>
</reference>
<feature type="region of interest" description="Disordered" evidence="1">
    <location>
        <begin position="78"/>
        <end position="98"/>
    </location>
</feature>
<evidence type="ECO:0000313" key="2">
    <source>
        <dbReference type="EMBL" id="KIE09935.1"/>
    </source>
</evidence>
<name>A0A0C1RCC7_9CYAN</name>
<comment type="caution">
    <text evidence="2">The sequence shown here is derived from an EMBL/GenBank/DDBJ whole genome shotgun (WGS) entry which is preliminary data.</text>
</comment>
<organism evidence="2">
    <name type="scientific">Tolypothrix bouteillei VB521301</name>
    <dbReference type="NCBI Taxonomy" id="1479485"/>
    <lineage>
        <taxon>Bacteria</taxon>
        <taxon>Bacillati</taxon>
        <taxon>Cyanobacteriota</taxon>
        <taxon>Cyanophyceae</taxon>
        <taxon>Nostocales</taxon>
        <taxon>Tolypothrichaceae</taxon>
        <taxon>Tolypothrix</taxon>
    </lineage>
</organism>
<proteinExistence type="predicted"/>
<evidence type="ECO:0000256" key="1">
    <source>
        <dbReference type="SAM" id="MobiDB-lite"/>
    </source>
</evidence>
<protein>
    <submittedName>
        <fullName evidence="2">Uncharacterized protein</fullName>
    </submittedName>
</protein>
<dbReference type="STRING" id="1479485.DA73_0224805"/>